<organism evidence="1 2">
    <name type="scientific">Paenirhodobacter huangdaonensis</name>
    <dbReference type="NCBI Taxonomy" id="2501515"/>
    <lineage>
        <taxon>Bacteria</taxon>
        <taxon>Pseudomonadati</taxon>
        <taxon>Pseudomonadota</taxon>
        <taxon>Alphaproteobacteria</taxon>
        <taxon>Rhodobacterales</taxon>
        <taxon>Rhodobacter group</taxon>
        <taxon>Paenirhodobacter</taxon>
    </lineage>
</organism>
<comment type="caution">
    <text evidence="1">The sequence shown here is derived from an EMBL/GenBank/DDBJ whole genome shotgun (WGS) entry which is preliminary data.</text>
</comment>
<keyword evidence="2" id="KW-1185">Reference proteome</keyword>
<dbReference type="EMBL" id="SAVA01000003">
    <property type="protein sequence ID" value="RWR53325.1"/>
    <property type="molecule type" value="Genomic_DNA"/>
</dbReference>
<protein>
    <recommendedName>
        <fullName evidence="3">DUF2116 family Zn-ribbon domain-containing protein</fullName>
    </recommendedName>
</protein>
<reference evidence="2" key="2">
    <citation type="submission" date="2019-01" db="EMBL/GenBank/DDBJ databases">
        <title>Sinorhodobacter populi sp. nov. isolated from the symptomatic bark tissue of Populus euramericana canker.</title>
        <authorList>
            <person name="Li Y."/>
        </authorList>
    </citation>
    <scope>NUCLEOTIDE SEQUENCE [LARGE SCALE GENOMIC DNA]</scope>
    <source>
        <strain evidence="2">CGMCC 1.12963</strain>
    </source>
</reference>
<reference evidence="1 2" key="1">
    <citation type="submission" date="2019-01" db="EMBL/GenBank/DDBJ databases">
        <title>Sinorhodobacter populi sp. nov. isolated from the symptomatic bark tissue of Populus euramericana canker.</title>
        <authorList>
            <person name="Xu G."/>
        </authorList>
    </citation>
    <scope>NUCLEOTIDE SEQUENCE [LARGE SCALE GENOMIC DNA]</scope>
    <source>
        <strain evidence="1 2">CGMCC 1.12963</strain>
    </source>
</reference>
<dbReference type="Proteomes" id="UP000288071">
    <property type="component" value="Unassembled WGS sequence"/>
</dbReference>
<dbReference type="AlphaFoldDB" id="A0A3S3LE53"/>
<accession>A0A3S3LE53</accession>
<evidence type="ECO:0000313" key="2">
    <source>
        <dbReference type="Proteomes" id="UP000288071"/>
    </source>
</evidence>
<sequence length="141" mass="15326">MYCSMKCKNAATHALVAQARAEARKGRICPMCGGPVPDHLRADTIYCSKLCQRRASKAYARGKREKTCAHCGKPFFAHHDTQKFCSVRCGHRAAPIEPRPCAHCGAMFKGRPGQRFCGKSCTTAARWAAGTMTLPPGRGKG</sequence>
<proteinExistence type="predicted"/>
<evidence type="ECO:0000313" key="1">
    <source>
        <dbReference type="EMBL" id="RWR53325.1"/>
    </source>
</evidence>
<evidence type="ECO:0008006" key="3">
    <source>
        <dbReference type="Google" id="ProtNLM"/>
    </source>
</evidence>
<gene>
    <name evidence="1" type="ORF">EOW66_06335</name>
</gene>
<name>A0A3S3LE53_9RHOB</name>